<gene>
    <name evidence="3" type="ORF">BJY16_000270</name>
</gene>
<dbReference type="Pfam" id="PF13360">
    <property type="entry name" value="PQQ_2"/>
    <property type="match status" value="1"/>
</dbReference>
<dbReference type="InterPro" id="IPR002372">
    <property type="entry name" value="PQQ_rpt_dom"/>
</dbReference>
<reference evidence="3 4" key="1">
    <citation type="submission" date="2020-08" db="EMBL/GenBank/DDBJ databases">
        <title>Sequencing the genomes of 1000 actinobacteria strains.</title>
        <authorList>
            <person name="Klenk H.-P."/>
        </authorList>
    </citation>
    <scope>NUCLEOTIDE SEQUENCE [LARGE SCALE GENOMIC DNA]</scope>
    <source>
        <strain evidence="3 4">DSM 45809</strain>
    </source>
</reference>
<feature type="domain" description="Pyrrolo-quinoline quinone repeat" evidence="2">
    <location>
        <begin position="173"/>
        <end position="314"/>
    </location>
</feature>
<evidence type="ECO:0000259" key="2">
    <source>
        <dbReference type="Pfam" id="PF13360"/>
    </source>
</evidence>
<dbReference type="InterPro" id="IPR011047">
    <property type="entry name" value="Quinoprotein_ADH-like_sf"/>
</dbReference>
<dbReference type="AlphaFoldDB" id="A0A7W7GRD7"/>
<sequence>MGAETVIDLGLDRGVPESYERPRRPTVPIWLAPALLAVLLLVSSAASAAPPRPPFTELLRVPMGPADPYLVTGSGLLTQSYGRLTAYDLESGALRWRAGETIPVFRLRTAGGLVLMRPWTTGGVEPGTTAFSVTTGAKQWRNERSVITFAGGDALLAVNGVRSFSGTGRRVQGRIEVLDPVTGTARWQVRVPSTAVVTGVPGPADAGSRLLLIRDDRTAALYDVADGRLLATRELPAATYAPDNPVVAGGVLVLRHPGAGGMEVSAYDPVTLRPLWTEPAEGTRELSACGLLACFIGTDGVRAVDPATGDDRWARGDWQAVEERGDTLLAYPDGNDPGRPGALVDAATGRVLAALTGWRPMAGADGSGRLLVTREVRDGARTMVAVADPGIGRLRPLAELPAGVSECQAAPSRLVCRSASGELVVWAYDEAAGER</sequence>
<organism evidence="3 4">
    <name type="scientific">Actinoplanes octamycinicus</name>
    <dbReference type="NCBI Taxonomy" id="135948"/>
    <lineage>
        <taxon>Bacteria</taxon>
        <taxon>Bacillati</taxon>
        <taxon>Actinomycetota</taxon>
        <taxon>Actinomycetes</taxon>
        <taxon>Micromonosporales</taxon>
        <taxon>Micromonosporaceae</taxon>
        <taxon>Actinoplanes</taxon>
    </lineage>
</organism>
<protein>
    <recommendedName>
        <fullName evidence="2">Pyrrolo-quinoline quinone repeat domain-containing protein</fullName>
    </recommendedName>
</protein>
<dbReference type="EMBL" id="JACHNB010000001">
    <property type="protein sequence ID" value="MBB4736811.1"/>
    <property type="molecule type" value="Genomic_DNA"/>
</dbReference>
<evidence type="ECO:0000256" key="1">
    <source>
        <dbReference type="SAM" id="Phobius"/>
    </source>
</evidence>
<keyword evidence="1" id="KW-0472">Membrane</keyword>
<dbReference type="Gene3D" id="2.130.10.10">
    <property type="entry name" value="YVTN repeat-like/Quinoprotein amine dehydrogenase"/>
    <property type="match status" value="1"/>
</dbReference>
<comment type="caution">
    <text evidence="3">The sequence shown here is derived from an EMBL/GenBank/DDBJ whole genome shotgun (WGS) entry which is preliminary data.</text>
</comment>
<name>A0A7W7GRD7_9ACTN</name>
<dbReference type="RefSeq" id="WP_185037314.1">
    <property type="nucleotide sequence ID" value="NZ_BAABFG010000005.1"/>
</dbReference>
<keyword evidence="1" id="KW-0812">Transmembrane</keyword>
<accession>A0A7W7GRD7</accession>
<evidence type="ECO:0000313" key="3">
    <source>
        <dbReference type="EMBL" id="MBB4736811.1"/>
    </source>
</evidence>
<dbReference type="InterPro" id="IPR015943">
    <property type="entry name" value="WD40/YVTN_repeat-like_dom_sf"/>
</dbReference>
<dbReference type="Proteomes" id="UP000546162">
    <property type="component" value="Unassembled WGS sequence"/>
</dbReference>
<proteinExistence type="predicted"/>
<dbReference type="SUPFAM" id="SSF50998">
    <property type="entry name" value="Quinoprotein alcohol dehydrogenase-like"/>
    <property type="match status" value="1"/>
</dbReference>
<feature type="transmembrane region" description="Helical" evidence="1">
    <location>
        <begin position="29"/>
        <end position="49"/>
    </location>
</feature>
<evidence type="ECO:0000313" key="4">
    <source>
        <dbReference type="Proteomes" id="UP000546162"/>
    </source>
</evidence>
<keyword evidence="1" id="KW-1133">Transmembrane helix</keyword>
<keyword evidence="4" id="KW-1185">Reference proteome</keyword>